<reference evidence="12" key="1">
    <citation type="submission" date="2021-12" db="EMBL/GenBank/DDBJ databases">
        <title>Discovery of the Pendulisporaceae a myxobacterial family with distinct sporulation behavior and unique specialized metabolism.</title>
        <authorList>
            <person name="Garcia R."/>
            <person name="Popoff A."/>
            <person name="Bader C.D."/>
            <person name="Loehr J."/>
            <person name="Walesch S."/>
            <person name="Walt C."/>
            <person name="Boldt J."/>
            <person name="Bunk B."/>
            <person name="Haeckl F.J.F.P.J."/>
            <person name="Gunesch A.P."/>
            <person name="Birkelbach J."/>
            <person name="Nuebel U."/>
            <person name="Pietschmann T."/>
            <person name="Bach T."/>
            <person name="Mueller R."/>
        </authorList>
    </citation>
    <scope>NUCLEOTIDE SEQUENCE</scope>
    <source>
        <strain evidence="12">MSr11367</strain>
    </source>
</reference>
<evidence type="ECO:0000256" key="6">
    <source>
        <dbReference type="ARBA" id="ARBA00022840"/>
    </source>
</evidence>
<dbReference type="SUPFAM" id="SSF54211">
    <property type="entry name" value="Ribosomal protein S5 domain 2-like"/>
    <property type="match status" value="1"/>
</dbReference>
<dbReference type="InterPro" id="IPR020568">
    <property type="entry name" value="Ribosomal_Su5_D2-typ_SF"/>
</dbReference>
<dbReference type="Gene3D" id="3.30.230.10">
    <property type="match status" value="1"/>
</dbReference>
<keyword evidence="6" id="KW-0067">ATP-binding</keyword>
<dbReference type="Proteomes" id="UP001374803">
    <property type="component" value="Chromosome"/>
</dbReference>
<name>A0ABZ2LEY9_9BACT</name>
<evidence type="ECO:0000256" key="3">
    <source>
        <dbReference type="ARBA" id="ARBA00022679"/>
    </source>
</evidence>
<dbReference type="PRINTS" id="PR00959">
    <property type="entry name" value="MEVGALKINASE"/>
</dbReference>
<feature type="domain" description="GHMP kinase N-terminal" evidence="10">
    <location>
        <begin position="78"/>
        <end position="157"/>
    </location>
</feature>
<keyword evidence="7" id="KW-0460">Magnesium</keyword>
<evidence type="ECO:0000256" key="5">
    <source>
        <dbReference type="ARBA" id="ARBA00022777"/>
    </source>
</evidence>
<evidence type="ECO:0000259" key="11">
    <source>
        <dbReference type="Pfam" id="PF08544"/>
    </source>
</evidence>
<sequence length="317" mass="32545">MSTSIGYGKIILLGEHAVVYGYPAVAAALERRVQIETRRGSGMVILSGGSAMAMRKRLPSGGPREEDSFAWAYQAIISSLGIEPSAIHHDFVVTSDIPPRSGLGSSAALAVALARALDSALGLGASERAIAAAAHAAESVFHGNPSGIDHAIAQYGGFGVYRKGTGLVPLRANPFTLCVGQSGRSRDTRTCVQRVARLHRDNPSVALRSLEALGLLAQSGVDAILRGDRAALGRAMNHNQEELSVLGVSCDEIDAMCVAARRAGALGVKLTGGGGGGSVIALADDPERVRGAWKQAGFESFVAAVGGAQPLETAGAA</sequence>
<dbReference type="Gene3D" id="3.30.70.890">
    <property type="entry name" value="GHMP kinase, C-terminal domain"/>
    <property type="match status" value="1"/>
</dbReference>
<evidence type="ECO:0000259" key="10">
    <source>
        <dbReference type="Pfam" id="PF00288"/>
    </source>
</evidence>
<comment type="pathway">
    <text evidence="9">Isoprenoid biosynthesis; isopentenyl diphosphate biosynthesis via mevalonate pathway; isopentenyl diphosphate from (R)-mevalonate: step 1/3.</text>
</comment>
<dbReference type="InterPro" id="IPR013750">
    <property type="entry name" value="GHMP_kinase_C_dom"/>
</dbReference>
<evidence type="ECO:0000313" key="12">
    <source>
        <dbReference type="EMBL" id="WXB09504.1"/>
    </source>
</evidence>
<dbReference type="PANTHER" id="PTHR43290">
    <property type="entry name" value="MEVALONATE KINASE"/>
    <property type="match status" value="1"/>
</dbReference>
<keyword evidence="3 12" id="KW-0808">Transferase</keyword>
<dbReference type="NCBIfam" id="TIGR00549">
    <property type="entry name" value="mevalon_kin"/>
    <property type="match status" value="1"/>
</dbReference>
<keyword evidence="5 12" id="KW-0418">Kinase</keyword>
<feature type="domain" description="GHMP kinase C-terminal" evidence="11">
    <location>
        <begin position="222"/>
        <end position="295"/>
    </location>
</feature>
<evidence type="ECO:0000256" key="9">
    <source>
        <dbReference type="ARBA" id="ARBA00029438"/>
    </source>
</evidence>
<keyword evidence="4" id="KW-0547">Nucleotide-binding</keyword>
<dbReference type="EC" id="2.7.1.36" evidence="12"/>
<keyword evidence="13" id="KW-1185">Reference proteome</keyword>
<evidence type="ECO:0000256" key="8">
    <source>
        <dbReference type="ARBA" id="ARBA00023098"/>
    </source>
</evidence>
<dbReference type="Pfam" id="PF08544">
    <property type="entry name" value="GHMP_kinases_C"/>
    <property type="match status" value="1"/>
</dbReference>
<dbReference type="InterPro" id="IPR036554">
    <property type="entry name" value="GHMP_kinase_C_sf"/>
</dbReference>
<dbReference type="Pfam" id="PF00288">
    <property type="entry name" value="GHMP_kinases_N"/>
    <property type="match status" value="1"/>
</dbReference>
<evidence type="ECO:0000256" key="7">
    <source>
        <dbReference type="ARBA" id="ARBA00022842"/>
    </source>
</evidence>
<dbReference type="GO" id="GO:0004496">
    <property type="term" value="F:mevalonate kinase activity"/>
    <property type="evidence" value="ECO:0007669"/>
    <property type="project" value="UniProtKB-EC"/>
</dbReference>
<evidence type="ECO:0000256" key="1">
    <source>
        <dbReference type="ARBA" id="ARBA00022490"/>
    </source>
</evidence>
<protein>
    <submittedName>
        <fullName evidence="12">Mevalonate kinase</fullName>
        <ecNumber evidence="12">2.7.1.36</ecNumber>
    </submittedName>
</protein>
<dbReference type="InterPro" id="IPR014721">
    <property type="entry name" value="Ribsml_uS5_D2-typ_fold_subgr"/>
</dbReference>
<dbReference type="EMBL" id="CP089983">
    <property type="protein sequence ID" value="WXB09504.1"/>
    <property type="molecule type" value="Genomic_DNA"/>
</dbReference>
<evidence type="ECO:0000256" key="4">
    <source>
        <dbReference type="ARBA" id="ARBA00022741"/>
    </source>
</evidence>
<dbReference type="SUPFAM" id="SSF55060">
    <property type="entry name" value="GHMP Kinase, C-terminal domain"/>
    <property type="match status" value="1"/>
</dbReference>
<organism evidence="12 13">
    <name type="scientific">Pendulispora rubella</name>
    <dbReference type="NCBI Taxonomy" id="2741070"/>
    <lineage>
        <taxon>Bacteria</taxon>
        <taxon>Pseudomonadati</taxon>
        <taxon>Myxococcota</taxon>
        <taxon>Myxococcia</taxon>
        <taxon>Myxococcales</taxon>
        <taxon>Sorangiineae</taxon>
        <taxon>Pendulisporaceae</taxon>
        <taxon>Pendulispora</taxon>
    </lineage>
</organism>
<proteinExistence type="predicted"/>
<accession>A0ABZ2LEY9</accession>
<evidence type="ECO:0000256" key="2">
    <source>
        <dbReference type="ARBA" id="ARBA00022516"/>
    </source>
</evidence>
<keyword evidence="8" id="KW-0443">Lipid metabolism</keyword>
<dbReference type="RefSeq" id="WP_394839178.1">
    <property type="nucleotide sequence ID" value="NZ_CP089929.1"/>
</dbReference>
<evidence type="ECO:0000313" key="13">
    <source>
        <dbReference type="Proteomes" id="UP001374803"/>
    </source>
</evidence>
<gene>
    <name evidence="12" type="primary">mvk</name>
    <name evidence="12" type="ORF">LVJ94_20015</name>
</gene>
<dbReference type="PANTHER" id="PTHR43290:SF2">
    <property type="entry name" value="MEVALONATE KINASE"/>
    <property type="match status" value="1"/>
</dbReference>
<dbReference type="InterPro" id="IPR006204">
    <property type="entry name" value="GHMP_kinase_N_dom"/>
</dbReference>
<keyword evidence="1" id="KW-0963">Cytoplasm</keyword>
<keyword evidence="2" id="KW-0444">Lipid biosynthesis</keyword>
<dbReference type="InterPro" id="IPR006205">
    <property type="entry name" value="Mev_gal_kin"/>
</dbReference>